<dbReference type="EC" id="2.3.1.282" evidence="5"/>
<dbReference type="PANTHER" id="PTHR28037">
    <property type="entry name" value="ALCOHOL O-ACETYLTRANSFERASE 1-RELATED"/>
    <property type="match status" value="1"/>
</dbReference>
<evidence type="ECO:0000256" key="2">
    <source>
        <dbReference type="ARBA" id="ARBA00000625"/>
    </source>
</evidence>
<dbReference type="AlphaFoldDB" id="A0A3A9ZCC5"/>
<comment type="catalytic activity">
    <reaction evidence="3">
        <text>2 a mycocerosyl-[mycocerosic acid synthase] + a phthiodiolone = a dimycocerosyl phthiodiolone + 2 holo-[mycocerosic acid synthase].</text>
        <dbReference type="EC" id="2.3.1.282"/>
    </reaction>
</comment>
<gene>
    <name evidence="14" type="ORF">D7294_05460</name>
</gene>
<feature type="compositionally biased region" description="Low complexity" evidence="12">
    <location>
        <begin position="191"/>
        <end position="200"/>
    </location>
</feature>
<evidence type="ECO:0000256" key="6">
    <source>
        <dbReference type="ARBA" id="ARBA00013449"/>
    </source>
</evidence>
<comment type="catalytic activity">
    <reaction evidence="1">
        <text>2 a mycocerosyl-[mycocerosic acid synthase] + a phthiocerol = a dimycocerosyl phthiocerol + 2 holo-[mycocerosic acid synthase].</text>
        <dbReference type="EC" id="2.3.1.282"/>
    </reaction>
</comment>
<keyword evidence="7" id="KW-0808">Transferase</keyword>
<feature type="domain" description="Phthiocerol/phthiodiolone dimycocerosyl transferase C-terminal" evidence="13">
    <location>
        <begin position="209"/>
        <end position="362"/>
    </location>
</feature>
<evidence type="ECO:0000256" key="7">
    <source>
        <dbReference type="ARBA" id="ARBA00022679"/>
    </source>
</evidence>
<evidence type="ECO:0000256" key="4">
    <source>
        <dbReference type="ARBA" id="ARBA00006558"/>
    </source>
</evidence>
<comment type="catalytic activity">
    <reaction evidence="2">
        <text>2 a mycocerosyl-[mycocerosic acid synthase] + a phenolphthiocerol = a dimycocerosyl phenolphthiocerol + 2 holo-[mycocerosic acid synthase].</text>
        <dbReference type="EC" id="2.3.1.282"/>
    </reaction>
</comment>
<dbReference type="InterPro" id="IPR052058">
    <property type="entry name" value="Alcohol_O-acetyltransferase"/>
</dbReference>
<evidence type="ECO:0000259" key="13">
    <source>
        <dbReference type="Pfam" id="PF16911"/>
    </source>
</evidence>
<evidence type="ECO:0000256" key="8">
    <source>
        <dbReference type="ARBA" id="ARBA00023315"/>
    </source>
</evidence>
<sequence length="415" mass="43665">MSAAPLERALSPHEAAMLAGDMRVVTVWELRGEVAEDALETALGHLARRYPVLGGRLFARGGEGVLRIDPTPVPLRLHRGGDLARAIGERGDWATGPLLRTTLVTGPAERGRHLVAAFPRACVDGMCVVAVQQEFLALYAAARAGKDPDLTPVLPVLAGPLEAELEGRCAPGELRAYAERRAAEEAERPPARLAPAAAVDGGPGPDPGFGTARAELSPAETAALTGLAHRAGLTVNTLVCGLLLAALRPSLEPADGALPVSCGVAVDLRRRLSPPVPNEVIQSAASGFPVRLDVARGSDPLSLAHRLAGPIRAHLRAGTAEREVAAFPHLTAQGPASLFVTNLGEIDSPSLPEPARAARLQVLPLTRMPMVFAVVTRYRGSLHVDFPFSRAWYTDGQIRRLAAATRSLAAELSAR</sequence>
<dbReference type="InterPro" id="IPR023213">
    <property type="entry name" value="CAT-like_dom_sf"/>
</dbReference>
<dbReference type="PANTHER" id="PTHR28037:SF1">
    <property type="entry name" value="ALCOHOL O-ACETYLTRANSFERASE 1-RELATED"/>
    <property type="match status" value="1"/>
</dbReference>
<reference evidence="14 15" key="1">
    <citation type="journal article" date="2014" name="Int. J. Syst. Evol. Microbiol.">
        <title>Streptomyces hoynatensis sp. nov., isolated from deep marine sediment.</title>
        <authorList>
            <person name="Veyisoglu A."/>
            <person name="Sahin N."/>
        </authorList>
    </citation>
    <scope>NUCLEOTIDE SEQUENCE [LARGE SCALE GENOMIC DNA]</scope>
    <source>
        <strain evidence="14 15">KCTC 29097</strain>
    </source>
</reference>
<dbReference type="SUPFAM" id="SSF52777">
    <property type="entry name" value="CoA-dependent acyltransferases"/>
    <property type="match status" value="2"/>
</dbReference>
<dbReference type="Proteomes" id="UP000272474">
    <property type="component" value="Unassembled WGS sequence"/>
</dbReference>
<feature type="compositionally biased region" description="Basic and acidic residues" evidence="12">
    <location>
        <begin position="181"/>
        <end position="190"/>
    </location>
</feature>
<evidence type="ECO:0000313" key="15">
    <source>
        <dbReference type="Proteomes" id="UP000272474"/>
    </source>
</evidence>
<evidence type="ECO:0000256" key="11">
    <source>
        <dbReference type="ARBA" id="ARBA00033407"/>
    </source>
</evidence>
<comment type="similarity">
    <text evidence="4">Belongs to the acyltransferase PapA5 family.</text>
</comment>
<dbReference type="Gene3D" id="3.30.559.10">
    <property type="entry name" value="Chloramphenicol acetyltransferase-like domain"/>
    <property type="match status" value="1"/>
</dbReference>
<evidence type="ECO:0000256" key="10">
    <source>
        <dbReference type="ARBA" id="ARBA00032317"/>
    </source>
</evidence>
<dbReference type="GO" id="GO:0016746">
    <property type="term" value="F:acyltransferase activity"/>
    <property type="evidence" value="ECO:0007669"/>
    <property type="project" value="UniProtKB-KW"/>
</dbReference>
<keyword evidence="8" id="KW-0012">Acyltransferase</keyword>
<evidence type="ECO:0000313" key="14">
    <source>
        <dbReference type="EMBL" id="RKN45883.1"/>
    </source>
</evidence>
<dbReference type="Pfam" id="PF16911">
    <property type="entry name" value="PapA_C"/>
    <property type="match status" value="1"/>
</dbReference>
<evidence type="ECO:0000256" key="9">
    <source>
        <dbReference type="ARBA" id="ARBA00030465"/>
    </source>
</evidence>
<organism evidence="14 15">
    <name type="scientific">Streptomyces hoynatensis</name>
    <dbReference type="NCBI Taxonomy" id="1141874"/>
    <lineage>
        <taxon>Bacteria</taxon>
        <taxon>Bacillati</taxon>
        <taxon>Actinomycetota</taxon>
        <taxon>Actinomycetes</taxon>
        <taxon>Kitasatosporales</taxon>
        <taxon>Streptomycetaceae</taxon>
        <taxon>Streptomyces</taxon>
    </lineage>
</organism>
<keyword evidence="15" id="KW-1185">Reference proteome</keyword>
<evidence type="ECO:0000256" key="5">
    <source>
        <dbReference type="ARBA" id="ARBA00012866"/>
    </source>
</evidence>
<evidence type="ECO:0000256" key="1">
    <source>
        <dbReference type="ARBA" id="ARBA00000026"/>
    </source>
</evidence>
<feature type="region of interest" description="Disordered" evidence="12">
    <location>
        <begin position="181"/>
        <end position="204"/>
    </location>
</feature>
<dbReference type="EMBL" id="RBAL01000002">
    <property type="protein sequence ID" value="RKN45883.1"/>
    <property type="molecule type" value="Genomic_DNA"/>
</dbReference>
<comment type="caution">
    <text evidence="14">The sequence shown here is derived from an EMBL/GenBank/DDBJ whole genome shotgun (WGS) entry which is preliminary data.</text>
</comment>
<dbReference type="RefSeq" id="WP_120676030.1">
    <property type="nucleotide sequence ID" value="NZ_RBAL01000002.1"/>
</dbReference>
<proteinExistence type="inferred from homology"/>
<dbReference type="InterPro" id="IPR031641">
    <property type="entry name" value="PapA_C"/>
</dbReference>
<name>A0A3A9ZCC5_9ACTN</name>
<protein>
    <recommendedName>
        <fullName evidence="6">Phthiocerol/phthiodiolone dimycocerosyl transferase</fullName>
        <ecNumber evidence="5">2.3.1.282</ecNumber>
    </recommendedName>
    <alternativeName>
        <fullName evidence="11">Acyltransferase PapA5</fullName>
    </alternativeName>
    <alternativeName>
        <fullName evidence="9">Phthiocerol/phthiodiolone O-acyltransferase</fullName>
    </alternativeName>
    <alternativeName>
        <fullName evidence="10">Polyketide synthase-associated protein A5</fullName>
    </alternativeName>
</protein>
<dbReference type="Gene3D" id="3.30.559.30">
    <property type="entry name" value="Nonribosomal peptide synthetase, condensation domain"/>
    <property type="match status" value="1"/>
</dbReference>
<evidence type="ECO:0000256" key="12">
    <source>
        <dbReference type="SAM" id="MobiDB-lite"/>
    </source>
</evidence>
<dbReference type="OrthoDB" id="3318646at2"/>
<accession>A0A3A9ZCC5</accession>
<evidence type="ECO:0000256" key="3">
    <source>
        <dbReference type="ARBA" id="ARBA00001907"/>
    </source>
</evidence>